<evidence type="ECO:0000256" key="2">
    <source>
        <dbReference type="PROSITE-ProRule" id="PRU00335"/>
    </source>
</evidence>
<name>A0A915YLJ8_9BACT</name>
<gene>
    <name evidence="4" type="ORF">AsAng_0060990</name>
</gene>
<reference evidence="4" key="1">
    <citation type="submission" date="2022-09" db="EMBL/GenBank/DDBJ databases">
        <title>Aureispira anguillicida sp. nov., isolated from Leptocephalus of Japanese eel Anguilla japonica.</title>
        <authorList>
            <person name="Yuasa K."/>
            <person name="Mekata T."/>
            <person name="Ikunari K."/>
        </authorList>
    </citation>
    <scope>NUCLEOTIDE SEQUENCE</scope>
    <source>
        <strain evidence="4">EL160426</strain>
    </source>
</reference>
<dbReference type="EMBL" id="AP026867">
    <property type="protein sequence ID" value="BDS15315.1"/>
    <property type="molecule type" value="Genomic_DNA"/>
</dbReference>
<evidence type="ECO:0000313" key="5">
    <source>
        <dbReference type="Proteomes" id="UP001060919"/>
    </source>
</evidence>
<evidence type="ECO:0000256" key="1">
    <source>
        <dbReference type="ARBA" id="ARBA00023125"/>
    </source>
</evidence>
<feature type="domain" description="HTH tetR-type" evidence="3">
    <location>
        <begin position="14"/>
        <end position="74"/>
    </location>
</feature>
<dbReference type="InterPro" id="IPR001647">
    <property type="entry name" value="HTH_TetR"/>
</dbReference>
<dbReference type="RefSeq" id="WP_264790479.1">
    <property type="nucleotide sequence ID" value="NZ_AP026867.1"/>
</dbReference>
<dbReference type="InterPro" id="IPR050109">
    <property type="entry name" value="HTH-type_TetR-like_transc_reg"/>
</dbReference>
<dbReference type="Gene3D" id="1.10.357.10">
    <property type="entry name" value="Tetracycline Repressor, domain 2"/>
    <property type="match status" value="1"/>
</dbReference>
<organism evidence="4 5">
    <name type="scientific">Aureispira anguillae</name>
    <dbReference type="NCBI Taxonomy" id="2864201"/>
    <lineage>
        <taxon>Bacteria</taxon>
        <taxon>Pseudomonadati</taxon>
        <taxon>Bacteroidota</taxon>
        <taxon>Saprospiria</taxon>
        <taxon>Saprospirales</taxon>
        <taxon>Saprospiraceae</taxon>
        <taxon>Aureispira</taxon>
    </lineage>
</organism>
<dbReference type="PANTHER" id="PTHR30328">
    <property type="entry name" value="TRANSCRIPTIONAL REPRESSOR"/>
    <property type="match status" value="1"/>
</dbReference>
<dbReference type="PROSITE" id="PS50977">
    <property type="entry name" value="HTH_TETR_2"/>
    <property type="match status" value="1"/>
</dbReference>
<dbReference type="Proteomes" id="UP001060919">
    <property type="component" value="Chromosome"/>
</dbReference>
<evidence type="ECO:0000259" key="3">
    <source>
        <dbReference type="PROSITE" id="PS50977"/>
    </source>
</evidence>
<feature type="DNA-binding region" description="H-T-H motif" evidence="2">
    <location>
        <begin position="37"/>
        <end position="56"/>
    </location>
</feature>
<protein>
    <submittedName>
        <fullName evidence="4">TetR/AcrR family transcriptional regulator</fullName>
    </submittedName>
</protein>
<dbReference type="KEGG" id="aup:AsAng_0060990"/>
<dbReference type="PANTHER" id="PTHR30328:SF54">
    <property type="entry name" value="HTH-TYPE TRANSCRIPTIONAL REPRESSOR SCO4008"/>
    <property type="match status" value="1"/>
</dbReference>
<keyword evidence="5" id="KW-1185">Reference proteome</keyword>
<keyword evidence="1 2" id="KW-0238">DNA-binding</keyword>
<dbReference type="InterPro" id="IPR023772">
    <property type="entry name" value="DNA-bd_HTH_TetR-type_CS"/>
</dbReference>
<dbReference type="Pfam" id="PF00440">
    <property type="entry name" value="TetR_N"/>
    <property type="match status" value="1"/>
</dbReference>
<dbReference type="PROSITE" id="PS01081">
    <property type="entry name" value="HTH_TETR_1"/>
    <property type="match status" value="1"/>
</dbReference>
<dbReference type="SUPFAM" id="SSF46689">
    <property type="entry name" value="Homeodomain-like"/>
    <property type="match status" value="1"/>
</dbReference>
<dbReference type="InterPro" id="IPR009057">
    <property type="entry name" value="Homeodomain-like_sf"/>
</dbReference>
<dbReference type="GO" id="GO:0003677">
    <property type="term" value="F:DNA binding"/>
    <property type="evidence" value="ECO:0007669"/>
    <property type="project" value="UniProtKB-UniRule"/>
</dbReference>
<dbReference type="AlphaFoldDB" id="A0A915YLJ8"/>
<accession>A0A915YLJ8</accession>
<evidence type="ECO:0000313" key="4">
    <source>
        <dbReference type="EMBL" id="BDS15315.1"/>
    </source>
</evidence>
<sequence length="198" mass="22949">MGRKPLDKERVDDPYVKEAWVKELATLYLQYGLGKFTMDKIAKKLNISKATLYKYFSSKDEIIDAVVKHKIQEIIYLEDLLADDNIDFSERFFEIIKTASIMLAEISGQFLHDTKVKHPELFHKMDAFSDRALYAAQKFYQQGIEMGVLNDIDPKILALTDKMFIQAVSNPKFLQEHGISIKEAFDSYFLMKSKGIFK</sequence>
<proteinExistence type="predicted"/>